<organism evidence="5 6">
    <name type="scientific">Streptomyces pseudovenezuelae</name>
    <dbReference type="NCBI Taxonomy" id="67350"/>
    <lineage>
        <taxon>Bacteria</taxon>
        <taxon>Bacillati</taxon>
        <taxon>Actinomycetota</taxon>
        <taxon>Actinomycetes</taxon>
        <taxon>Kitasatosporales</taxon>
        <taxon>Streptomycetaceae</taxon>
        <taxon>Streptomyces</taxon>
        <taxon>Streptomyces aurantiacus group</taxon>
    </lineage>
</organism>
<dbReference type="InterPro" id="IPR005561">
    <property type="entry name" value="ANTAR"/>
</dbReference>
<dbReference type="Pfam" id="PF00072">
    <property type="entry name" value="Response_reg"/>
    <property type="match status" value="1"/>
</dbReference>
<feature type="modified residue" description="4-aspartylphosphate" evidence="1">
    <location>
        <position position="76"/>
    </location>
</feature>
<evidence type="ECO:0000259" key="4">
    <source>
        <dbReference type="PROSITE" id="PS50921"/>
    </source>
</evidence>
<evidence type="ECO:0000313" key="5">
    <source>
        <dbReference type="EMBL" id="MDH6216302.1"/>
    </source>
</evidence>
<gene>
    <name evidence="5" type="ORF">M2283_003619</name>
</gene>
<feature type="domain" description="Response regulatory" evidence="3">
    <location>
        <begin position="26"/>
        <end position="140"/>
    </location>
</feature>
<sequence length="218" mass="24160">MTAPESPQPVDAPDDDKSHVPPLTTRVVIAEDEALIRLDLKEMLEEEGYSVVGEAGDGEQAIELAREHQPDLVILDVKMPKLDGISAAEKIAEERIAPVLMLTAFSQRDLVERARDAGAMAYLVKPFSKSDVVPAIEMAVSRFTELKELEKEVADLSQRLETRKLVDRAKSILQTAYGLTEPAAFRWIQKTSMDRRMSMQQVAEAVIQDADEKKSGKG</sequence>
<dbReference type="Gene3D" id="1.10.10.10">
    <property type="entry name" value="Winged helix-like DNA-binding domain superfamily/Winged helix DNA-binding domain"/>
    <property type="match status" value="1"/>
</dbReference>
<dbReference type="Pfam" id="PF03861">
    <property type="entry name" value="ANTAR"/>
    <property type="match status" value="1"/>
</dbReference>
<keyword evidence="6" id="KW-1185">Reference proteome</keyword>
<dbReference type="Gene3D" id="3.40.50.2300">
    <property type="match status" value="1"/>
</dbReference>
<proteinExistence type="predicted"/>
<accession>A0ABT6LJ26</accession>
<dbReference type="InterPro" id="IPR008327">
    <property type="entry name" value="Sig_transdc_resp-reg_antiterm"/>
</dbReference>
<evidence type="ECO:0000256" key="2">
    <source>
        <dbReference type="SAM" id="MobiDB-lite"/>
    </source>
</evidence>
<dbReference type="SMART" id="SM00448">
    <property type="entry name" value="REC"/>
    <property type="match status" value="1"/>
</dbReference>
<feature type="region of interest" description="Disordered" evidence="2">
    <location>
        <begin position="1"/>
        <end position="22"/>
    </location>
</feature>
<dbReference type="SMART" id="SM01012">
    <property type="entry name" value="ANTAR"/>
    <property type="match status" value="1"/>
</dbReference>
<feature type="domain" description="ANTAR" evidence="4">
    <location>
        <begin position="146"/>
        <end position="207"/>
    </location>
</feature>
<dbReference type="InterPro" id="IPR011006">
    <property type="entry name" value="CheY-like_superfamily"/>
</dbReference>
<dbReference type="InterPro" id="IPR036388">
    <property type="entry name" value="WH-like_DNA-bd_sf"/>
</dbReference>
<dbReference type="RefSeq" id="WP_280877266.1">
    <property type="nucleotide sequence ID" value="NZ_JARXVH010000005.1"/>
</dbReference>
<dbReference type="PANTHER" id="PTHR43367">
    <property type="match status" value="1"/>
</dbReference>
<dbReference type="PANTHER" id="PTHR43367:SF1">
    <property type="entry name" value="TWO-COMPONENT RESPONSE REGULATOR-LIKE APRR6-RELATED"/>
    <property type="match status" value="1"/>
</dbReference>
<dbReference type="PROSITE" id="PS50110">
    <property type="entry name" value="RESPONSE_REGULATORY"/>
    <property type="match status" value="1"/>
</dbReference>
<keyword evidence="1" id="KW-0597">Phosphoprotein</keyword>
<dbReference type="EMBL" id="JARXVH010000005">
    <property type="protein sequence ID" value="MDH6216302.1"/>
    <property type="molecule type" value="Genomic_DNA"/>
</dbReference>
<reference evidence="5 6" key="1">
    <citation type="submission" date="2023-04" db="EMBL/GenBank/DDBJ databases">
        <title>Forest soil microbial communities from Buena Vista Peninsula, Colon Province, Panama.</title>
        <authorList>
            <person name="Bouskill N."/>
        </authorList>
    </citation>
    <scope>NUCLEOTIDE SEQUENCE [LARGE SCALE GENOMIC DNA]</scope>
    <source>
        <strain evidence="5 6">GGS1</strain>
    </source>
</reference>
<protein>
    <submittedName>
        <fullName evidence="5">AmiR/NasT family two-component response regulator</fullName>
    </submittedName>
</protein>
<dbReference type="SUPFAM" id="SSF52172">
    <property type="entry name" value="CheY-like"/>
    <property type="match status" value="1"/>
</dbReference>
<name>A0ABT6LJ26_9ACTN</name>
<comment type="caution">
    <text evidence="5">The sequence shown here is derived from an EMBL/GenBank/DDBJ whole genome shotgun (WGS) entry which is preliminary data.</text>
</comment>
<evidence type="ECO:0000256" key="1">
    <source>
        <dbReference type="PROSITE-ProRule" id="PRU00169"/>
    </source>
</evidence>
<dbReference type="InterPro" id="IPR001789">
    <property type="entry name" value="Sig_transdc_resp-reg_receiver"/>
</dbReference>
<evidence type="ECO:0000259" key="3">
    <source>
        <dbReference type="PROSITE" id="PS50110"/>
    </source>
</evidence>
<dbReference type="Proteomes" id="UP001160499">
    <property type="component" value="Unassembled WGS sequence"/>
</dbReference>
<evidence type="ECO:0000313" key="6">
    <source>
        <dbReference type="Proteomes" id="UP001160499"/>
    </source>
</evidence>
<dbReference type="PIRSF" id="PIRSF036382">
    <property type="entry name" value="RR_antiterm"/>
    <property type="match status" value="1"/>
</dbReference>
<dbReference type="PROSITE" id="PS50921">
    <property type="entry name" value="ANTAR"/>
    <property type="match status" value="1"/>
</dbReference>